<proteinExistence type="predicted"/>
<feature type="compositionally biased region" description="Basic and acidic residues" evidence="2">
    <location>
        <begin position="231"/>
        <end position="277"/>
    </location>
</feature>
<dbReference type="STRING" id="64791.A0A151WPC3"/>
<evidence type="ECO:0000256" key="2">
    <source>
        <dbReference type="SAM" id="MobiDB-lite"/>
    </source>
</evidence>
<keyword evidence="4" id="KW-1185">Reference proteome</keyword>
<name>A0A151WPC3_9HYME</name>
<dbReference type="EMBL" id="KQ982886">
    <property type="protein sequence ID" value="KYQ49651.1"/>
    <property type="molecule type" value="Genomic_DNA"/>
</dbReference>
<evidence type="ECO:0000313" key="3">
    <source>
        <dbReference type="EMBL" id="KYQ49651.1"/>
    </source>
</evidence>
<keyword evidence="1" id="KW-0175">Coiled coil</keyword>
<gene>
    <name evidence="3" type="ORF">ALC60_11272</name>
</gene>
<feature type="region of interest" description="Disordered" evidence="2">
    <location>
        <begin position="227"/>
        <end position="277"/>
    </location>
</feature>
<dbReference type="AlphaFoldDB" id="A0A151WPC3"/>
<reference evidence="3 4" key="1">
    <citation type="submission" date="2015-09" db="EMBL/GenBank/DDBJ databases">
        <title>Trachymyrmex zeteki WGS genome.</title>
        <authorList>
            <person name="Nygaard S."/>
            <person name="Hu H."/>
            <person name="Boomsma J."/>
            <person name="Zhang G."/>
        </authorList>
    </citation>
    <scope>NUCLEOTIDE SEQUENCE [LARGE SCALE GENOMIC DNA]</scope>
    <source>
        <strain evidence="3">Tzet28-1</strain>
        <tissue evidence="3">Whole body</tissue>
    </source>
</reference>
<accession>A0A151WPC3</accession>
<dbReference type="Proteomes" id="UP000075809">
    <property type="component" value="Unassembled WGS sequence"/>
</dbReference>
<sequence>MLREWREGRQEGREYIKEKREYKELCEKKKREENERWEMKMEGARSERSWKYYGAEIWGWKEREAVERLQERYLWEELQKEKLSGKTGKRSWAFEKRLKGGGGKELRGNVRSGERIEGWVGERRQFFEVRRVELENWQRGVERWDKIRVSEFNERLGEGRWRRVAWFRLGNEVREGRYWEGEEERKCRLCGNEVESWDHLWEGCRAWWNGEVGRWQKELGRNLGEEGEGEEWMRKVEKERERMREGMRKGESDCGGGRERREKREGGNRKERESERE</sequence>
<protein>
    <submittedName>
        <fullName evidence="3">Uncharacterized protein</fullName>
    </submittedName>
</protein>
<feature type="coiled-coil region" evidence="1">
    <location>
        <begin position="15"/>
        <end position="47"/>
    </location>
</feature>
<evidence type="ECO:0000313" key="4">
    <source>
        <dbReference type="Proteomes" id="UP000075809"/>
    </source>
</evidence>
<organism evidence="3 4">
    <name type="scientific">Mycetomoellerius zeteki</name>
    <dbReference type="NCBI Taxonomy" id="64791"/>
    <lineage>
        <taxon>Eukaryota</taxon>
        <taxon>Metazoa</taxon>
        <taxon>Ecdysozoa</taxon>
        <taxon>Arthropoda</taxon>
        <taxon>Hexapoda</taxon>
        <taxon>Insecta</taxon>
        <taxon>Pterygota</taxon>
        <taxon>Neoptera</taxon>
        <taxon>Endopterygota</taxon>
        <taxon>Hymenoptera</taxon>
        <taxon>Apocrita</taxon>
        <taxon>Aculeata</taxon>
        <taxon>Formicoidea</taxon>
        <taxon>Formicidae</taxon>
        <taxon>Myrmicinae</taxon>
        <taxon>Mycetomoellerius</taxon>
    </lineage>
</organism>
<evidence type="ECO:0000256" key="1">
    <source>
        <dbReference type="SAM" id="Coils"/>
    </source>
</evidence>